<dbReference type="SUPFAM" id="SSF56300">
    <property type="entry name" value="Metallo-dependent phosphatases"/>
    <property type="match status" value="1"/>
</dbReference>
<dbReference type="EMBL" id="CP037423">
    <property type="protein sequence ID" value="QDV42989.1"/>
    <property type="molecule type" value="Genomic_DNA"/>
</dbReference>
<dbReference type="CDD" id="cd00838">
    <property type="entry name" value="MPP_superfamily"/>
    <property type="match status" value="1"/>
</dbReference>
<dbReference type="InterPro" id="IPR050126">
    <property type="entry name" value="Ap4A_hydrolase"/>
</dbReference>
<dbReference type="PANTHER" id="PTHR42850">
    <property type="entry name" value="METALLOPHOSPHOESTERASE"/>
    <property type="match status" value="1"/>
</dbReference>
<dbReference type="Proteomes" id="UP000319004">
    <property type="component" value="Chromosome"/>
</dbReference>
<dbReference type="AlphaFoldDB" id="A0A518HQ65"/>
<evidence type="ECO:0000313" key="3">
    <source>
        <dbReference type="EMBL" id="QDV42989.1"/>
    </source>
</evidence>
<evidence type="ECO:0000313" key="4">
    <source>
        <dbReference type="Proteomes" id="UP000319004"/>
    </source>
</evidence>
<dbReference type="Pfam" id="PF12850">
    <property type="entry name" value="Metallophos_2"/>
    <property type="match status" value="1"/>
</dbReference>
<reference evidence="3 4" key="1">
    <citation type="submission" date="2019-03" db="EMBL/GenBank/DDBJ databases">
        <title>Deep-cultivation of Planctomycetes and their phenomic and genomic characterization uncovers novel biology.</title>
        <authorList>
            <person name="Wiegand S."/>
            <person name="Jogler M."/>
            <person name="Boedeker C."/>
            <person name="Pinto D."/>
            <person name="Vollmers J."/>
            <person name="Rivas-Marin E."/>
            <person name="Kohn T."/>
            <person name="Peeters S.H."/>
            <person name="Heuer A."/>
            <person name="Rast P."/>
            <person name="Oberbeckmann S."/>
            <person name="Bunk B."/>
            <person name="Jeske O."/>
            <person name="Meyerdierks A."/>
            <person name="Storesund J.E."/>
            <person name="Kallscheuer N."/>
            <person name="Luecker S."/>
            <person name="Lage O.M."/>
            <person name="Pohl T."/>
            <person name="Merkel B.J."/>
            <person name="Hornburger P."/>
            <person name="Mueller R.-W."/>
            <person name="Bruemmer F."/>
            <person name="Labrenz M."/>
            <person name="Spormann A.M."/>
            <person name="Op den Camp H."/>
            <person name="Overmann J."/>
            <person name="Amann R."/>
            <person name="Jetten M.S.M."/>
            <person name="Mascher T."/>
            <person name="Medema M.H."/>
            <person name="Devos D.P."/>
            <person name="Kaster A.-K."/>
            <person name="Ovreas L."/>
            <person name="Rohde M."/>
            <person name="Galperin M.Y."/>
            <person name="Jogler C."/>
        </authorList>
    </citation>
    <scope>NUCLEOTIDE SEQUENCE [LARGE SCALE GENOMIC DNA]</scope>
    <source>
        <strain evidence="3 4">Enr13</strain>
    </source>
</reference>
<name>A0A518HQ65_9BACT</name>
<gene>
    <name evidence="3" type="ORF">Enr13x_28410</name>
</gene>
<dbReference type="GO" id="GO:0016791">
    <property type="term" value="F:phosphatase activity"/>
    <property type="evidence" value="ECO:0007669"/>
    <property type="project" value="TreeGrafter"/>
</dbReference>
<dbReference type="PIRSF" id="PIRSF000883">
    <property type="entry name" value="Pesterase_MJ0912"/>
    <property type="match status" value="1"/>
</dbReference>
<dbReference type="PANTHER" id="PTHR42850:SF2">
    <property type="entry name" value="BLL5683 PROTEIN"/>
    <property type="match status" value="1"/>
</dbReference>
<feature type="domain" description="Calcineurin-like phosphoesterase" evidence="2">
    <location>
        <begin position="1"/>
        <end position="212"/>
    </location>
</feature>
<evidence type="ECO:0000256" key="1">
    <source>
        <dbReference type="ARBA" id="ARBA00008950"/>
    </source>
</evidence>
<proteinExistence type="inferred from homology"/>
<dbReference type="InterPro" id="IPR011152">
    <property type="entry name" value="Pesterase_MJ0912"/>
</dbReference>
<dbReference type="OrthoDB" id="9800565at2"/>
<dbReference type="RefSeq" id="WP_145386771.1">
    <property type="nucleotide sequence ID" value="NZ_CP037423.1"/>
</dbReference>
<organism evidence="3 4">
    <name type="scientific">Stieleria neptunia</name>
    <dbReference type="NCBI Taxonomy" id="2527979"/>
    <lineage>
        <taxon>Bacteria</taxon>
        <taxon>Pseudomonadati</taxon>
        <taxon>Planctomycetota</taxon>
        <taxon>Planctomycetia</taxon>
        <taxon>Pirellulales</taxon>
        <taxon>Pirellulaceae</taxon>
        <taxon>Stieleria</taxon>
    </lineage>
</organism>
<dbReference type="KEGG" id="snep:Enr13x_28410"/>
<protein>
    <submittedName>
        <fullName evidence="3">Phosphodiesterase</fullName>
    </submittedName>
</protein>
<dbReference type="Gene3D" id="3.60.21.10">
    <property type="match status" value="1"/>
</dbReference>
<dbReference type="InterPro" id="IPR024654">
    <property type="entry name" value="Calcineurin-like_PHP_lpxH"/>
</dbReference>
<dbReference type="InterPro" id="IPR029052">
    <property type="entry name" value="Metallo-depent_PP-like"/>
</dbReference>
<sequence length="255" mass="28894">MKRALISDIHGNLEALLAVLADIRSQSVDEIYCLGDIIGYGPNPCECLDQVMKNCKVTILGNHDQAALFDPDGFNPMALQAIYWTRDQLDNGPGSAAQVNGRWDFLGELPRYHDDEQFKFVHGSPRDPTNEYVFPEYIFDQRKMEILFGKVKQYCFMGHTHLPGIFTTNCEFIQPDECDYHYQLTGEKAMVNVGSVGQPRDEDNRACYVILDKDAPGGPTVTYRRVEYDIETTANKIYAEADLSDQLGDRIKHGR</sequence>
<dbReference type="GO" id="GO:0005737">
    <property type="term" value="C:cytoplasm"/>
    <property type="evidence" value="ECO:0007669"/>
    <property type="project" value="TreeGrafter"/>
</dbReference>
<evidence type="ECO:0000259" key="2">
    <source>
        <dbReference type="Pfam" id="PF12850"/>
    </source>
</evidence>
<accession>A0A518HQ65</accession>
<comment type="similarity">
    <text evidence="1">Belongs to the metallophosphoesterase superfamily. YfcE family.</text>
</comment>
<keyword evidence="4" id="KW-1185">Reference proteome</keyword>